<dbReference type="HOGENOM" id="CLU_101277_0_0_6"/>
<dbReference type="PATRIC" id="fig|1217662.4.peg.3087"/>
<reference evidence="1 2" key="1">
    <citation type="submission" date="2013-02" db="EMBL/GenBank/DDBJ databases">
        <title>The Genome Sequence of Acinetobacter johnsonii ANC 3681.</title>
        <authorList>
            <consortium name="The Broad Institute Genome Sequencing Platform"/>
            <consortium name="The Broad Institute Genome Sequencing Center for Infectious Disease"/>
            <person name="Cerqueira G."/>
            <person name="Feldgarden M."/>
            <person name="Courvalin P."/>
            <person name="Perichon B."/>
            <person name="Grillot-Courvalin C."/>
            <person name="Clermont D."/>
            <person name="Rocha E."/>
            <person name="Yoon E.-J."/>
            <person name="Nemec A."/>
            <person name="Walker B."/>
            <person name="Young S.K."/>
            <person name="Zeng Q."/>
            <person name="Gargeya S."/>
            <person name="Fitzgerald M."/>
            <person name="Haas B."/>
            <person name="Abouelleil A."/>
            <person name="Alvarado L."/>
            <person name="Arachchi H.M."/>
            <person name="Berlin A.M."/>
            <person name="Chapman S.B."/>
            <person name="Dewar J."/>
            <person name="Goldberg J."/>
            <person name="Griggs A."/>
            <person name="Gujja S."/>
            <person name="Hansen M."/>
            <person name="Howarth C."/>
            <person name="Imamovic A."/>
            <person name="Larimer J."/>
            <person name="McCowan C."/>
            <person name="Murphy C."/>
            <person name="Neiman D."/>
            <person name="Pearson M."/>
            <person name="Priest M."/>
            <person name="Roberts A."/>
            <person name="Saif S."/>
            <person name="Shea T."/>
            <person name="Sisk P."/>
            <person name="Sykes S."/>
            <person name="Wortman J."/>
            <person name="Nusbaum C."/>
            <person name="Birren B."/>
        </authorList>
    </citation>
    <scope>NUCLEOTIDE SEQUENCE [LARGE SCALE GENOMIC DNA]</scope>
    <source>
        <strain evidence="1 2">ANC 3681</strain>
    </source>
</reference>
<accession>N9BE33</accession>
<dbReference type="AlphaFoldDB" id="N9BE33"/>
<protein>
    <recommendedName>
        <fullName evidence="3">DUF1788 domain-containing protein</fullName>
    </recommendedName>
</protein>
<evidence type="ECO:0000313" key="1">
    <source>
        <dbReference type="EMBL" id="ENV71511.1"/>
    </source>
</evidence>
<dbReference type="InterPro" id="IPR014858">
    <property type="entry name" value="BrxB"/>
</dbReference>
<dbReference type="Proteomes" id="UP000018444">
    <property type="component" value="Unassembled WGS sequence"/>
</dbReference>
<proteinExistence type="predicted"/>
<gene>
    <name evidence="1" type="ORF">F946_03190</name>
</gene>
<dbReference type="Pfam" id="PF08747">
    <property type="entry name" value="BrxB"/>
    <property type="match status" value="1"/>
</dbReference>
<sequence length="186" mass="21508">MKVISSTSFLNNEGLNNEVPFHICPYETSIQKDITQLTKQLRNDLEGQNIKTLEINLYDLVVELLKCEGDWDWLLAHEQDMSREELKDELQGILDVETVITPEIAKRMKEEEHDLMLLTGIGEVFPYIRSNNILNNLQKTAKDKPTLMFFPGEYQHSLESGASLILFGLLQDDKYYRAFNILDRAV</sequence>
<evidence type="ECO:0008006" key="3">
    <source>
        <dbReference type="Google" id="ProtNLM"/>
    </source>
</evidence>
<name>N9BE33_ACIJO</name>
<evidence type="ECO:0000313" key="2">
    <source>
        <dbReference type="Proteomes" id="UP000018444"/>
    </source>
</evidence>
<comment type="caution">
    <text evidence="1">The sequence shown here is derived from an EMBL/GenBank/DDBJ whole genome shotgun (WGS) entry which is preliminary data.</text>
</comment>
<dbReference type="EMBL" id="APPZ01000010">
    <property type="protein sequence ID" value="ENV71511.1"/>
    <property type="molecule type" value="Genomic_DNA"/>
</dbReference>
<organism evidence="1 2">
    <name type="scientific">Acinetobacter johnsonii ANC 3681</name>
    <dbReference type="NCBI Taxonomy" id="1217662"/>
    <lineage>
        <taxon>Bacteria</taxon>
        <taxon>Pseudomonadati</taxon>
        <taxon>Pseudomonadota</taxon>
        <taxon>Gammaproteobacteria</taxon>
        <taxon>Moraxellales</taxon>
        <taxon>Moraxellaceae</taxon>
        <taxon>Acinetobacter</taxon>
    </lineage>
</organism>